<dbReference type="InterPro" id="IPR023214">
    <property type="entry name" value="HAD_sf"/>
</dbReference>
<comment type="caution">
    <text evidence="1">The sequence shown here is derived from an EMBL/GenBank/DDBJ whole genome shotgun (WGS) entry which is preliminary data.</text>
</comment>
<reference evidence="1" key="1">
    <citation type="journal article" date="2021" name="PeerJ">
        <title>Extensive microbial diversity within the chicken gut microbiome revealed by metagenomics and culture.</title>
        <authorList>
            <person name="Gilroy R."/>
            <person name="Ravi A."/>
            <person name="Getino M."/>
            <person name="Pursley I."/>
            <person name="Horton D.L."/>
            <person name="Alikhan N.F."/>
            <person name="Baker D."/>
            <person name="Gharbi K."/>
            <person name="Hall N."/>
            <person name="Watson M."/>
            <person name="Adriaenssens E.M."/>
            <person name="Foster-Nyarko E."/>
            <person name="Jarju S."/>
            <person name="Secka A."/>
            <person name="Antonio M."/>
            <person name="Oren A."/>
            <person name="Chaudhuri R.R."/>
            <person name="La Ragione R."/>
            <person name="Hildebrand F."/>
            <person name="Pallen M.J."/>
        </authorList>
    </citation>
    <scope>NUCLEOTIDE SEQUENCE</scope>
    <source>
        <strain evidence="1">CHK160-9182</strain>
    </source>
</reference>
<dbReference type="Pfam" id="PF13242">
    <property type="entry name" value="Hydrolase_like"/>
    <property type="match status" value="1"/>
</dbReference>
<name>A0A9D1TUB1_9GAMM</name>
<gene>
    <name evidence="1" type="ORF">H9889_06895</name>
</gene>
<evidence type="ECO:0000313" key="2">
    <source>
        <dbReference type="Proteomes" id="UP000823934"/>
    </source>
</evidence>
<feature type="non-terminal residue" evidence="1">
    <location>
        <position position="1"/>
    </location>
</feature>
<organism evidence="1 2">
    <name type="scientific">Candidatus Ignatzschineria merdigallinarum</name>
    <dbReference type="NCBI Taxonomy" id="2838621"/>
    <lineage>
        <taxon>Bacteria</taxon>
        <taxon>Pseudomonadati</taxon>
        <taxon>Pseudomonadota</taxon>
        <taxon>Gammaproteobacteria</taxon>
        <taxon>Cardiobacteriales</taxon>
        <taxon>Ignatzschineriaceae</taxon>
        <taxon>Ignatzschineria</taxon>
    </lineage>
</organism>
<keyword evidence="1" id="KW-0378">Hydrolase</keyword>
<dbReference type="InterPro" id="IPR036412">
    <property type="entry name" value="HAD-like_sf"/>
</dbReference>
<dbReference type="EMBL" id="DXHP01000156">
    <property type="protein sequence ID" value="HIW07036.1"/>
    <property type="molecule type" value="Genomic_DNA"/>
</dbReference>
<accession>A0A9D1TUB1</accession>
<dbReference type="SUPFAM" id="SSF56784">
    <property type="entry name" value="HAD-like"/>
    <property type="match status" value="1"/>
</dbReference>
<sequence length="81" mass="8591">NPGMLHKIIKTLDMPKDAVIYFIGDKGSDVKAANNAGVIPVFVRTGNGASTEEKLKASGKADDLLIFDDLATFAELIIASK</sequence>
<dbReference type="Proteomes" id="UP000823934">
    <property type="component" value="Unassembled WGS sequence"/>
</dbReference>
<dbReference type="Gene3D" id="3.40.50.1000">
    <property type="entry name" value="HAD superfamily/HAD-like"/>
    <property type="match status" value="1"/>
</dbReference>
<dbReference type="AlphaFoldDB" id="A0A9D1TUB1"/>
<dbReference type="GO" id="GO:0016787">
    <property type="term" value="F:hydrolase activity"/>
    <property type="evidence" value="ECO:0007669"/>
    <property type="project" value="UniProtKB-KW"/>
</dbReference>
<protein>
    <submittedName>
        <fullName evidence="1">HAD hydrolase-like protein</fullName>
    </submittedName>
</protein>
<reference evidence="1" key="2">
    <citation type="submission" date="2021-04" db="EMBL/GenBank/DDBJ databases">
        <authorList>
            <person name="Gilroy R."/>
        </authorList>
    </citation>
    <scope>NUCLEOTIDE SEQUENCE</scope>
    <source>
        <strain evidence="1">CHK160-9182</strain>
    </source>
</reference>
<evidence type="ECO:0000313" key="1">
    <source>
        <dbReference type="EMBL" id="HIW07036.1"/>
    </source>
</evidence>
<proteinExistence type="predicted"/>